<dbReference type="EMBL" id="BMAC01000360">
    <property type="protein sequence ID" value="GFP94688.1"/>
    <property type="molecule type" value="Genomic_DNA"/>
</dbReference>
<name>A0A830CCD9_9LAMI</name>
<comment type="caution">
    <text evidence="2">The sequence shown here is derived from an EMBL/GenBank/DDBJ whole genome shotgun (WGS) entry which is preliminary data.</text>
</comment>
<dbReference type="SUPFAM" id="SSF47473">
    <property type="entry name" value="EF-hand"/>
    <property type="match status" value="1"/>
</dbReference>
<evidence type="ECO:0000313" key="3">
    <source>
        <dbReference type="Proteomes" id="UP000653305"/>
    </source>
</evidence>
<feature type="domain" description="EF-hand" evidence="1">
    <location>
        <begin position="13"/>
        <end position="48"/>
    </location>
</feature>
<keyword evidence="3" id="KW-1185">Reference proteome</keyword>
<dbReference type="AlphaFoldDB" id="A0A830CCD9"/>
<dbReference type="InterPro" id="IPR011992">
    <property type="entry name" value="EF-hand-dom_pair"/>
</dbReference>
<dbReference type="PROSITE" id="PS50222">
    <property type="entry name" value="EF_HAND_2"/>
    <property type="match status" value="1"/>
</dbReference>
<accession>A0A830CCD9</accession>
<evidence type="ECO:0000313" key="2">
    <source>
        <dbReference type="EMBL" id="GFP94688.1"/>
    </source>
</evidence>
<proteinExistence type="predicted"/>
<reference evidence="2" key="1">
    <citation type="submission" date="2020-07" db="EMBL/GenBank/DDBJ databases">
        <title>Ethylene signaling mediates host invasion by parasitic plants.</title>
        <authorList>
            <person name="Yoshida S."/>
        </authorList>
    </citation>
    <scope>NUCLEOTIDE SEQUENCE</scope>
    <source>
        <strain evidence="2">Okayama</strain>
    </source>
</reference>
<sequence length="62" mass="7038">MSSMEFELQSKDDIAKIYDFLFTRFDVGRSGMIDPREFLALMKEITLTKARVGSGTCRSALL</sequence>
<dbReference type="OrthoDB" id="186625at2759"/>
<dbReference type="InterPro" id="IPR002048">
    <property type="entry name" value="EF_hand_dom"/>
</dbReference>
<dbReference type="Proteomes" id="UP000653305">
    <property type="component" value="Unassembled WGS sequence"/>
</dbReference>
<protein>
    <recommendedName>
        <fullName evidence="1">EF-hand domain-containing protein</fullName>
    </recommendedName>
</protein>
<gene>
    <name evidence="2" type="ORF">PHJA_001613200</name>
</gene>
<evidence type="ECO:0000259" key="1">
    <source>
        <dbReference type="PROSITE" id="PS50222"/>
    </source>
</evidence>
<dbReference type="Gene3D" id="1.10.238.10">
    <property type="entry name" value="EF-hand"/>
    <property type="match status" value="1"/>
</dbReference>
<organism evidence="2 3">
    <name type="scientific">Phtheirospermum japonicum</name>
    <dbReference type="NCBI Taxonomy" id="374723"/>
    <lineage>
        <taxon>Eukaryota</taxon>
        <taxon>Viridiplantae</taxon>
        <taxon>Streptophyta</taxon>
        <taxon>Embryophyta</taxon>
        <taxon>Tracheophyta</taxon>
        <taxon>Spermatophyta</taxon>
        <taxon>Magnoliopsida</taxon>
        <taxon>eudicotyledons</taxon>
        <taxon>Gunneridae</taxon>
        <taxon>Pentapetalae</taxon>
        <taxon>asterids</taxon>
        <taxon>lamiids</taxon>
        <taxon>Lamiales</taxon>
        <taxon>Orobanchaceae</taxon>
        <taxon>Orobanchaceae incertae sedis</taxon>
        <taxon>Phtheirospermum</taxon>
    </lineage>
</organism>
<dbReference type="GO" id="GO:0005509">
    <property type="term" value="F:calcium ion binding"/>
    <property type="evidence" value="ECO:0007669"/>
    <property type="project" value="InterPro"/>
</dbReference>